<evidence type="ECO:0000256" key="1">
    <source>
        <dbReference type="ARBA" id="ARBA00004389"/>
    </source>
</evidence>
<evidence type="ECO:0000256" key="10">
    <source>
        <dbReference type="ARBA" id="ARBA00023136"/>
    </source>
</evidence>
<evidence type="ECO:0000256" key="14">
    <source>
        <dbReference type="ARBA" id="ARBA00064635"/>
    </source>
</evidence>
<dbReference type="InterPro" id="IPR011992">
    <property type="entry name" value="EF-hand-dom_pair"/>
</dbReference>
<evidence type="ECO:0000256" key="6">
    <source>
        <dbReference type="ARBA" id="ARBA00022824"/>
    </source>
</evidence>
<dbReference type="GO" id="GO:0005789">
    <property type="term" value="C:endoplasmic reticulum membrane"/>
    <property type="evidence" value="ECO:0007669"/>
    <property type="project" value="UniProtKB-SubCell"/>
</dbReference>
<evidence type="ECO:0000256" key="8">
    <source>
        <dbReference type="ARBA" id="ARBA00022842"/>
    </source>
</evidence>
<proteinExistence type="inferred from homology"/>
<evidence type="ECO:0000256" key="16">
    <source>
        <dbReference type="SAM" id="MobiDB-lite"/>
    </source>
</evidence>
<evidence type="ECO:0000256" key="11">
    <source>
        <dbReference type="ARBA" id="ARBA00023180"/>
    </source>
</evidence>
<comment type="subcellular location">
    <subcellularLocation>
        <location evidence="12">Endomembrane system</location>
        <topology evidence="12">Single-pass type I membrane protein</topology>
    </subcellularLocation>
    <subcellularLocation>
        <location evidence="1">Endoplasmic reticulum membrane</location>
        <topology evidence="1">Single-pass membrane protein</topology>
    </subcellularLocation>
</comment>
<keyword evidence="9" id="KW-1133">Transmembrane helix</keyword>
<keyword evidence="20" id="KW-1185">Reference proteome</keyword>
<dbReference type="PANTHER" id="PTHR12953:SF0">
    <property type="entry name" value="SUN DOMAIN-CONTAINING OSSIFICATION FACTOR"/>
    <property type="match status" value="1"/>
</dbReference>
<dbReference type="InterPro" id="IPR002048">
    <property type="entry name" value="EF_hand_dom"/>
</dbReference>
<keyword evidence="8" id="KW-0460">Magnesium</keyword>
<feature type="region of interest" description="Disordered" evidence="16">
    <location>
        <begin position="1082"/>
        <end position="1137"/>
    </location>
</feature>
<dbReference type="FunFam" id="1.10.238.10:FF:000079">
    <property type="entry name" value="Calcium and integrin-binding family member 2"/>
    <property type="match status" value="1"/>
</dbReference>
<comment type="similarity">
    <text evidence="13">Belongs to the SLP1 family.</text>
</comment>
<evidence type="ECO:0000256" key="9">
    <source>
        <dbReference type="ARBA" id="ARBA00022989"/>
    </source>
</evidence>
<dbReference type="Pfam" id="PF13499">
    <property type="entry name" value="EF-hand_7"/>
    <property type="match status" value="1"/>
</dbReference>
<dbReference type="SUPFAM" id="SSF47473">
    <property type="entry name" value="EF-hand"/>
    <property type="match status" value="1"/>
</dbReference>
<dbReference type="PROSITE" id="PS51469">
    <property type="entry name" value="SUN"/>
    <property type="match status" value="1"/>
</dbReference>
<evidence type="ECO:0000259" key="17">
    <source>
        <dbReference type="PROSITE" id="PS50222"/>
    </source>
</evidence>
<evidence type="ECO:0000256" key="5">
    <source>
        <dbReference type="ARBA" id="ARBA00022737"/>
    </source>
</evidence>
<feature type="region of interest" description="Disordered" evidence="16">
    <location>
        <begin position="442"/>
        <end position="468"/>
    </location>
</feature>
<comment type="caution">
    <text evidence="19">The sequence shown here is derived from an EMBL/GenBank/DDBJ whole genome shotgun (WGS) entry which is preliminary data.</text>
</comment>
<feature type="coiled-coil region" evidence="15">
    <location>
        <begin position="969"/>
        <end position="1025"/>
    </location>
</feature>
<dbReference type="InterPro" id="IPR018247">
    <property type="entry name" value="EF_Hand_1_Ca_BS"/>
</dbReference>
<keyword evidence="5" id="KW-0677">Repeat</keyword>
<organism evidence="19 20">
    <name type="scientific">Tenebrio molitor</name>
    <name type="common">Yellow mealworm beetle</name>
    <dbReference type="NCBI Taxonomy" id="7067"/>
    <lineage>
        <taxon>Eukaryota</taxon>
        <taxon>Metazoa</taxon>
        <taxon>Ecdysozoa</taxon>
        <taxon>Arthropoda</taxon>
        <taxon>Hexapoda</taxon>
        <taxon>Insecta</taxon>
        <taxon>Pterygota</taxon>
        <taxon>Neoptera</taxon>
        <taxon>Endopterygota</taxon>
        <taxon>Coleoptera</taxon>
        <taxon>Polyphaga</taxon>
        <taxon>Cucujiformia</taxon>
        <taxon>Tenebrionidae</taxon>
        <taxon>Tenebrio</taxon>
    </lineage>
</organism>
<evidence type="ECO:0000313" key="20">
    <source>
        <dbReference type="Proteomes" id="UP000719412"/>
    </source>
</evidence>
<reference evidence="19" key="1">
    <citation type="journal article" date="2020" name="J Insects Food Feed">
        <title>The yellow mealworm (Tenebrio molitor) genome: a resource for the emerging insects as food and feed industry.</title>
        <authorList>
            <person name="Eriksson T."/>
            <person name="Andere A."/>
            <person name="Kelstrup H."/>
            <person name="Emery V."/>
            <person name="Picard C."/>
        </authorList>
    </citation>
    <scope>NUCLEOTIDE SEQUENCE</scope>
    <source>
        <strain evidence="19">Stoneville</strain>
        <tissue evidence="19">Whole head</tissue>
    </source>
</reference>
<feature type="domain" description="EF-hand" evidence="17">
    <location>
        <begin position="99"/>
        <end position="134"/>
    </location>
</feature>
<feature type="compositionally biased region" description="Acidic residues" evidence="16">
    <location>
        <begin position="627"/>
        <end position="642"/>
    </location>
</feature>
<feature type="region of interest" description="Disordered" evidence="16">
    <location>
        <begin position="867"/>
        <end position="887"/>
    </location>
</feature>
<dbReference type="PROSITE" id="PS50222">
    <property type="entry name" value="EF_HAND_2"/>
    <property type="match status" value="2"/>
</dbReference>
<feature type="domain" description="EF-hand" evidence="17">
    <location>
        <begin position="147"/>
        <end position="177"/>
    </location>
</feature>
<feature type="compositionally biased region" description="Polar residues" evidence="16">
    <location>
        <begin position="1128"/>
        <end position="1137"/>
    </location>
</feature>
<evidence type="ECO:0000256" key="3">
    <source>
        <dbReference type="ARBA" id="ARBA00022723"/>
    </source>
</evidence>
<dbReference type="SUPFAM" id="SSF49785">
    <property type="entry name" value="Galactose-binding domain-like"/>
    <property type="match status" value="1"/>
</dbReference>
<dbReference type="InterPro" id="IPR008979">
    <property type="entry name" value="Galactose-bd-like_sf"/>
</dbReference>
<keyword evidence="10" id="KW-0472">Membrane</keyword>
<dbReference type="AlphaFoldDB" id="A0A8J6HBH3"/>
<dbReference type="GO" id="GO:0005509">
    <property type="term" value="F:calcium ion binding"/>
    <property type="evidence" value="ECO:0007669"/>
    <property type="project" value="InterPro"/>
</dbReference>
<accession>A0A8J6HBH3</accession>
<keyword evidence="3" id="KW-0479">Metal-binding</keyword>
<reference evidence="19" key="2">
    <citation type="submission" date="2021-08" db="EMBL/GenBank/DDBJ databases">
        <authorList>
            <person name="Eriksson T."/>
        </authorList>
    </citation>
    <scope>NUCLEOTIDE SEQUENCE</scope>
    <source>
        <strain evidence="19">Stoneville</strain>
        <tissue evidence="19">Whole head</tissue>
    </source>
</reference>
<evidence type="ECO:0008006" key="21">
    <source>
        <dbReference type="Google" id="ProtNLM"/>
    </source>
</evidence>
<keyword evidence="4" id="KW-0732">Signal</keyword>
<feature type="compositionally biased region" description="Acidic residues" evidence="16">
    <location>
        <begin position="208"/>
        <end position="217"/>
    </location>
</feature>
<gene>
    <name evidence="19" type="ORF">GEV33_011182</name>
</gene>
<evidence type="ECO:0000256" key="13">
    <source>
        <dbReference type="ARBA" id="ARBA00061226"/>
    </source>
</evidence>
<evidence type="ECO:0000256" key="2">
    <source>
        <dbReference type="ARBA" id="ARBA00022692"/>
    </source>
</evidence>
<dbReference type="Gene3D" id="2.60.120.260">
    <property type="entry name" value="Galactose-binding domain-like"/>
    <property type="match status" value="1"/>
</dbReference>
<dbReference type="SMART" id="SM00054">
    <property type="entry name" value="EFh"/>
    <property type="match status" value="3"/>
</dbReference>
<evidence type="ECO:0000256" key="12">
    <source>
        <dbReference type="ARBA" id="ARBA00046288"/>
    </source>
</evidence>
<dbReference type="Proteomes" id="UP000719412">
    <property type="component" value="Unassembled WGS sequence"/>
</dbReference>
<comment type="subunit">
    <text evidence="14">Interacts with EMP65.</text>
</comment>
<feature type="region of interest" description="Disordered" evidence="16">
    <location>
        <begin position="621"/>
        <end position="647"/>
    </location>
</feature>
<evidence type="ECO:0000259" key="18">
    <source>
        <dbReference type="PROSITE" id="PS51469"/>
    </source>
</evidence>
<feature type="domain" description="SUN" evidence="18">
    <location>
        <begin position="454"/>
        <end position="612"/>
    </location>
</feature>
<dbReference type="InterPro" id="IPR012919">
    <property type="entry name" value="SUN_dom"/>
</dbReference>
<dbReference type="FunFam" id="2.60.120.260:FF:000099">
    <property type="entry name" value="Uncharacterized protein, isoform C"/>
    <property type="match status" value="1"/>
</dbReference>
<name>A0A8J6HBH3_TENMO</name>
<dbReference type="PANTHER" id="PTHR12953">
    <property type="entry name" value="MEMBRANE PROTEIN CH1 RELATED"/>
    <property type="match status" value="1"/>
</dbReference>
<feature type="region of interest" description="Disordered" evidence="16">
    <location>
        <begin position="320"/>
        <end position="339"/>
    </location>
</feature>
<dbReference type="Gene3D" id="1.10.238.10">
    <property type="entry name" value="EF-hand"/>
    <property type="match status" value="2"/>
</dbReference>
<evidence type="ECO:0000256" key="4">
    <source>
        <dbReference type="ARBA" id="ARBA00022729"/>
    </source>
</evidence>
<feature type="compositionally biased region" description="Basic and acidic residues" evidence="16">
    <location>
        <begin position="320"/>
        <end position="333"/>
    </location>
</feature>
<evidence type="ECO:0000313" key="19">
    <source>
        <dbReference type="EMBL" id="KAH0811609.1"/>
    </source>
</evidence>
<dbReference type="Pfam" id="PF07738">
    <property type="entry name" value="Sad1_UNC"/>
    <property type="match status" value="1"/>
</dbReference>
<keyword evidence="6" id="KW-0256">Endoplasmic reticulum</keyword>
<evidence type="ECO:0000256" key="7">
    <source>
        <dbReference type="ARBA" id="ARBA00022837"/>
    </source>
</evidence>
<dbReference type="GO" id="GO:0034975">
    <property type="term" value="P:protein folding in endoplasmic reticulum"/>
    <property type="evidence" value="ECO:0007669"/>
    <property type="project" value="TreeGrafter"/>
</dbReference>
<dbReference type="PROSITE" id="PS00018">
    <property type="entry name" value="EF_HAND_1"/>
    <property type="match status" value="2"/>
</dbReference>
<feature type="compositionally biased region" description="Polar residues" evidence="16">
    <location>
        <begin position="452"/>
        <end position="468"/>
    </location>
</feature>
<dbReference type="EMBL" id="JABDTM020026692">
    <property type="protein sequence ID" value="KAH0811609.1"/>
    <property type="molecule type" value="Genomic_DNA"/>
</dbReference>
<dbReference type="InterPro" id="IPR045120">
    <property type="entry name" value="Suco/Slp1-like"/>
</dbReference>
<feature type="compositionally biased region" description="Polar residues" evidence="16">
    <location>
        <begin position="873"/>
        <end position="887"/>
    </location>
</feature>
<protein>
    <recommendedName>
        <fullName evidence="21">SUN domain-containing ossification factor</fullName>
    </recommendedName>
</protein>
<dbReference type="CDD" id="cd00051">
    <property type="entry name" value="EFh"/>
    <property type="match status" value="1"/>
</dbReference>
<keyword evidence="2" id="KW-0812">Transmembrane</keyword>
<evidence type="ECO:0000256" key="15">
    <source>
        <dbReference type="SAM" id="Coils"/>
    </source>
</evidence>
<keyword evidence="11" id="KW-0325">Glycoprotein</keyword>
<sequence>MGQGKSQFTEEELQDYQDLTYFNKKEVLYAHQKFKVLAPEKVGHNKNAKLPMSKMLNYPELNVNPFGDRICKVFSSSRDGDCTFEDFLDMMSVFGEAAPKSVKAEHAFRIFDFDGDDMLGVSDLKQVIERLIGKDNHLTEQEMEYLVQNILEEADLDDDGALSFPEFEHIINRSSDFMKCSVFAEDGAAPPPLSAPVSAPENVSDSAQQEEESESAGDGDKIRDLEPSVDVVDNFDEEIPEHGDTFKQVFAEATSQNSGIANENLDASSVLKIEVDMANDPLIIIQSVVRQDVSCNQEEVISSYQVLTRSDTISIGSKSDRFPGKFRRNDSRTFPRSSAALSSENSKFLSYFKPPLISTGGQPVVVTLADMATAELQQRAIIPSQNENSQATNQTQKTDDFKAEINQSRSEPTQQTDKVDVLSVKENLTEEIPSFSEWAQKQIEQAERNKEPSNASAQHQANGKQTSGAKLRWKNYASLDCGAKVVAANPEAVSPSAILSPSRDEYKLNTCTSRIWFIVELCEAIQAKRIDFANFELFSSSPKDFVVSVSDRLPTREWSTVGQFTAKDERDIQSFDLHPHLFGKYIKVEVKSHYGSEHYCPISLFRVYGTSEFEVLQKEDAVHADRMEEDDDEDESPDEENGDSSKNLFSSATDAVISMVKKAAEVLGNKGNHSNQTEPSNHTNAKVVPLVRVCTSPSHLVVCDNCSDSLFGRVYELLSCEDAQIKGLIKVPLIRRALIESDICHKFGFEFCKTSESVAQSRYIKALFPDRWLGAMCNIIAVYQNKVVLNVSNHYSNDTQTVPDDDKLVNIETSELHIVPMETRKEPEVTDALTLDNTDAATKATCSTDVSYVSQIKPTKTLTSELDLKESNTEASSSSGDEFKSVVTTTETARVNLTEEVAANPEVEQQEKLPEVEGVTESVEALDETLEHFMDFNGDSHHLPSAQTTPSTARQAQKESVFLRLSNRIKALERNMSLSSQYLEELSKRYKKQVEEIQKLLDKTILSINEESKKVDERNKHLEERLIVLTSVVEALIAEKKSWSSTVYCVIVSSLVTLFVVTFCCKIPDPIAAKRIEAKRRKSMDILPPRAPPQKKKRRPSDQALKIVRSSMETSDNLARKKKKKKQTTLQRSNSISTLSEERVEVQAWERQESAPATAPVDWVEGKHLEEVPFVLEESEHSSLEPLVLTPDKIVAPNFLRTALNARADRGVNGDAVKVERKSASVDETTRLTPTVNGNASFAEAGTPKKEKKSLKKIFKKVF</sequence>
<keyword evidence="15" id="KW-0175">Coiled coil</keyword>
<keyword evidence="7" id="KW-0106">Calcium</keyword>
<feature type="region of interest" description="Disordered" evidence="16">
    <location>
        <begin position="190"/>
        <end position="224"/>
    </location>
</feature>
<feature type="compositionally biased region" description="Low complexity" evidence="16">
    <location>
        <begin position="195"/>
        <end position="207"/>
    </location>
</feature>